<accession>A0A537KVV2</accession>
<gene>
    <name evidence="1" type="ORF">E6H01_10295</name>
</gene>
<dbReference type="Gene3D" id="3.50.50.60">
    <property type="entry name" value="FAD/NAD(P)-binding domain"/>
    <property type="match status" value="1"/>
</dbReference>
<dbReference type="EMBL" id="VBAL01000125">
    <property type="protein sequence ID" value="TMI99882.1"/>
    <property type="molecule type" value="Genomic_DNA"/>
</dbReference>
<comment type="caution">
    <text evidence="1">The sequence shown here is derived from an EMBL/GenBank/DDBJ whole genome shotgun (WGS) entry which is preliminary data.</text>
</comment>
<reference evidence="1 2" key="1">
    <citation type="journal article" date="2019" name="Nat. Microbiol.">
        <title>Mediterranean grassland soil C-N compound turnover is dependent on rainfall and depth, and is mediated by genomically divergent microorganisms.</title>
        <authorList>
            <person name="Diamond S."/>
            <person name="Andeer P.F."/>
            <person name="Li Z."/>
            <person name="Crits-Christoph A."/>
            <person name="Burstein D."/>
            <person name="Anantharaman K."/>
            <person name="Lane K.R."/>
            <person name="Thomas B.C."/>
            <person name="Pan C."/>
            <person name="Northen T.R."/>
            <person name="Banfield J.F."/>
        </authorList>
    </citation>
    <scope>NUCLEOTIDE SEQUENCE [LARGE SCALE GENOMIC DNA]</scope>
    <source>
        <strain evidence="1">NP_4</strain>
    </source>
</reference>
<dbReference type="Pfam" id="PF12831">
    <property type="entry name" value="FAD_oxidored"/>
    <property type="match status" value="1"/>
</dbReference>
<dbReference type="PANTHER" id="PTHR42716:SF1">
    <property type="entry name" value="SLL0471 PROTEIN"/>
    <property type="match status" value="1"/>
</dbReference>
<protein>
    <submittedName>
        <fullName evidence="1">FAD-dependent oxidoreductase</fullName>
    </submittedName>
</protein>
<evidence type="ECO:0000313" key="1">
    <source>
        <dbReference type="EMBL" id="TMI99882.1"/>
    </source>
</evidence>
<dbReference type="InterPro" id="IPR005288">
    <property type="entry name" value="NadB"/>
</dbReference>
<dbReference type="SUPFAM" id="SSF51905">
    <property type="entry name" value="FAD/NAD(P)-binding domain"/>
    <property type="match status" value="1"/>
</dbReference>
<dbReference type="GO" id="GO:0008734">
    <property type="term" value="F:L-aspartate oxidase activity"/>
    <property type="evidence" value="ECO:0007669"/>
    <property type="project" value="InterPro"/>
</dbReference>
<dbReference type="AlphaFoldDB" id="A0A537KVV2"/>
<dbReference type="InterPro" id="IPR036188">
    <property type="entry name" value="FAD/NAD-bd_sf"/>
</dbReference>
<dbReference type="Proteomes" id="UP000319353">
    <property type="component" value="Unassembled WGS sequence"/>
</dbReference>
<dbReference type="GO" id="GO:0009435">
    <property type="term" value="P:NAD+ biosynthetic process"/>
    <property type="evidence" value="ECO:0007669"/>
    <property type="project" value="InterPro"/>
</dbReference>
<proteinExistence type="predicted"/>
<evidence type="ECO:0000313" key="2">
    <source>
        <dbReference type="Proteomes" id="UP000319353"/>
    </source>
</evidence>
<organism evidence="1 2">
    <name type="scientific">Candidatus Segetimicrobium genomatis</name>
    <dbReference type="NCBI Taxonomy" id="2569760"/>
    <lineage>
        <taxon>Bacteria</taxon>
        <taxon>Bacillati</taxon>
        <taxon>Candidatus Sysuimicrobiota</taxon>
        <taxon>Candidatus Sysuimicrobiia</taxon>
        <taxon>Candidatus Sysuimicrobiales</taxon>
        <taxon>Candidatus Segetimicrobiaceae</taxon>
        <taxon>Candidatus Segetimicrobium</taxon>
    </lineage>
</organism>
<sequence>MEQQTEILVVGGGLGGVAGALAAARLGRRVILASKYDRLGGQLTTQGVPPDEHPWIEMFGATESYRSLRRAIRDYYHRHYPLTNQAQRDPYLNPGNAWVSRLAHEPRVAAQVIDDLLARHEASGHLIVWRGYRATDVAADRDRIRAVTLAGPMGESVIVTADYILDATELGDLLELGDVEHVAGAEAQADTGERHAGERADPLNQQGFTWVFAIEHRPGEDHTIERPATYEFWRSYRASFWPGPHLGWRYPHPMTSKAVVAKLDFNDPTQAYSGRMGRVPVPPGDEVNLWTYRRILYGGYLEGSVRDVVIVNWPQNDYWLRPLVGVNDGERARALDEARQLSLCLLYWLQTEAPRPDGGTGFPGLRLHGETFGTSDGLADEPYYRESRRIRAECTVREEDISLEARGTPGPAKYPDSVGVGAYRIDLHPSTGTDNYIDLDVWPFQIPLGALLPVRIENLLPAAKNIGTTHVTNGCYRLHPVEWNVGEAAGLLAAYCLERRVAPRQVRASADLMADFQRLLVSQGIELDWPEIHPL</sequence>
<name>A0A537KVV2_9BACT</name>
<dbReference type="PANTHER" id="PTHR42716">
    <property type="entry name" value="L-ASPARTATE OXIDASE"/>
    <property type="match status" value="1"/>
</dbReference>